<feature type="domain" description="Fatty acid desaturase" evidence="3">
    <location>
        <begin position="120"/>
        <end position="370"/>
    </location>
</feature>
<dbReference type="Proteomes" id="UP001500897">
    <property type="component" value="Unassembled WGS sequence"/>
</dbReference>
<gene>
    <name evidence="4" type="ORF">GCM10009759_09820</name>
</gene>
<organism evidence="4 5">
    <name type="scientific">Kitasatospora saccharophila</name>
    <dbReference type="NCBI Taxonomy" id="407973"/>
    <lineage>
        <taxon>Bacteria</taxon>
        <taxon>Bacillati</taxon>
        <taxon>Actinomycetota</taxon>
        <taxon>Actinomycetes</taxon>
        <taxon>Kitasatosporales</taxon>
        <taxon>Streptomycetaceae</taxon>
        <taxon>Kitasatospora</taxon>
    </lineage>
</organism>
<evidence type="ECO:0000259" key="3">
    <source>
        <dbReference type="Pfam" id="PF00487"/>
    </source>
</evidence>
<feature type="compositionally biased region" description="Pro residues" evidence="1">
    <location>
        <begin position="22"/>
        <end position="37"/>
    </location>
</feature>
<feature type="compositionally biased region" description="Low complexity" evidence="1">
    <location>
        <begin position="41"/>
        <end position="52"/>
    </location>
</feature>
<dbReference type="EMBL" id="BAAANS010000004">
    <property type="protein sequence ID" value="GAA2088008.1"/>
    <property type="molecule type" value="Genomic_DNA"/>
</dbReference>
<dbReference type="InterPro" id="IPR005804">
    <property type="entry name" value="FA_desaturase_dom"/>
</dbReference>
<protein>
    <recommendedName>
        <fullName evidence="3">Fatty acid desaturase domain-containing protein</fullName>
    </recommendedName>
</protein>
<feature type="region of interest" description="Disordered" evidence="1">
    <location>
        <begin position="1"/>
        <end position="59"/>
    </location>
</feature>
<keyword evidence="2" id="KW-0472">Membrane</keyword>
<feature type="transmembrane region" description="Helical" evidence="2">
    <location>
        <begin position="94"/>
        <end position="127"/>
    </location>
</feature>
<reference evidence="5" key="1">
    <citation type="journal article" date="2019" name="Int. J. Syst. Evol. Microbiol.">
        <title>The Global Catalogue of Microorganisms (GCM) 10K type strain sequencing project: providing services to taxonomists for standard genome sequencing and annotation.</title>
        <authorList>
            <consortium name="The Broad Institute Genomics Platform"/>
            <consortium name="The Broad Institute Genome Sequencing Center for Infectious Disease"/>
            <person name="Wu L."/>
            <person name="Ma J."/>
        </authorList>
    </citation>
    <scope>NUCLEOTIDE SEQUENCE [LARGE SCALE GENOMIC DNA]</scope>
    <source>
        <strain evidence="5">JCM 14559</strain>
    </source>
</reference>
<feature type="compositionally biased region" description="Polar residues" evidence="1">
    <location>
        <begin position="1"/>
        <end position="21"/>
    </location>
</feature>
<evidence type="ECO:0000256" key="1">
    <source>
        <dbReference type="SAM" id="MobiDB-lite"/>
    </source>
</evidence>
<evidence type="ECO:0000313" key="4">
    <source>
        <dbReference type="EMBL" id="GAA2088008.1"/>
    </source>
</evidence>
<accession>A0ABP5HVY7</accession>
<proteinExistence type="predicted"/>
<comment type="caution">
    <text evidence="4">The sequence shown here is derived from an EMBL/GenBank/DDBJ whole genome shotgun (WGS) entry which is preliminary data.</text>
</comment>
<feature type="transmembrane region" description="Helical" evidence="2">
    <location>
        <begin position="257"/>
        <end position="280"/>
    </location>
</feature>
<evidence type="ECO:0000256" key="2">
    <source>
        <dbReference type="SAM" id="Phobius"/>
    </source>
</evidence>
<sequence length="438" mass="48117">MSPGNTAPQSQTVRGADTSLQPVPPQTAPPQSAPGPDPSQAVAHTAADPAADPVRESMRRLPRPVQLPLTFLTGRPLAGQRPVSLSPGFHLATATLSVLAGVVLSGAAFVLGGPFLLLLVPGWAVTLHGQRNLRMMIYHQCSHRNMYGRRRLDAAIGYAVSALLVIQNFERYSREHVADHHAVHHMTLRDPTVQAFLISLDLHPGMPRRLMWRRVLLKCLSPRFHLAFGIARIRSFWHNAAPAERAIALTLYGGGGAVAVVGGFWPAVLLVWAVPTFLFFQVSNTLRLCVKHTFPEPGTTVRRGRDYFAGLTNAIFIGEPAPPRGLPAAAAAAGWTRWTLRMLLVHLPVRYLVLTGDTVVHDYHHRHPASKQWSDYVFARQQDLVDGHRGWPAYTAEWGFTAAVNRVFDSLSAADPEEFDVARIGSVSKRELFAAFDD</sequence>
<dbReference type="Pfam" id="PF00487">
    <property type="entry name" value="FA_desaturase"/>
    <property type="match status" value="1"/>
</dbReference>
<keyword evidence="2" id="KW-0812">Transmembrane</keyword>
<name>A0ABP5HVY7_9ACTN</name>
<keyword evidence="2" id="KW-1133">Transmembrane helix</keyword>
<keyword evidence="5" id="KW-1185">Reference proteome</keyword>
<evidence type="ECO:0000313" key="5">
    <source>
        <dbReference type="Proteomes" id="UP001500897"/>
    </source>
</evidence>